<dbReference type="RefSeq" id="WP_235189541.1">
    <property type="nucleotide sequence ID" value="NZ_CBCRXS010000001.1"/>
</dbReference>
<proteinExistence type="predicted"/>
<protein>
    <recommendedName>
        <fullName evidence="4">SPW repeat-containing protein</fullName>
    </recommendedName>
</protein>
<dbReference type="AlphaFoldDB" id="A0A495JXW7"/>
<organism evidence="2 3">
    <name type="scientific">Williamsia marianensis</name>
    <dbReference type="NCBI Taxonomy" id="85044"/>
    <lineage>
        <taxon>Bacteria</taxon>
        <taxon>Bacillati</taxon>
        <taxon>Actinomycetota</taxon>
        <taxon>Actinomycetes</taxon>
        <taxon>Mycobacteriales</taxon>
        <taxon>Nocardiaceae</taxon>
        <taxon>Williamsia</taxon>
    </lineage>
</organism>
<gene>
    <name evidence="2" type="ORF">DFJ75_0108</name>
</gene>
<evidence type="ECO:0000313" key="2">
    <source>
        <dbReference type="EMBL" id="RKR93325.1"/>
    </source>
</evidence>
<evidence type="ECO:0008006" key="4">
    <source>
        <dbReference type="Google" id="ProtNLM"/>
    </source>
</evidence>
<accession>A0A495JXW7</accession>
<dbReference type="Pfam" id="PF19609">
    <property type="entry name" value="DUF6114"/>
    <property type="match status" value="1"/>
</dbReference>
<feature type="transmembrane region" description="Helical" evidence="1">
    <location>
        <begin position="53"/>
        <end position="77"/>
    </location>
</feature>
<sequence length="140" mass="14652">MLTTESTQTRRARFRNWRTQRPFWGATLIILSGLCLLLPAYTTIHVGDVLVTISTISGVSTLLLGALMLLCGVASLLRPSVKLPAGVSAMIIALVALPAANFGGFIIGTLLGIIGASLVLAWSDAPRSPVSAESAADRHA</sequence>
<evidence type="ECO:0000313" key="3">
    <source>
        <dbReference type="Proteomes" id="UP000274762"/>
    </source>
</evidence>
<reference evidence="2 3" key="1">
    <citation type="submission" date="2018-10" db="EMBL/GenBank/DDBJ databases">
        <title>Sequencing the genomes of 1000 actinobacteria strains.</title>
        <authorList>
            <person name="Klenk H.-P."/>
        </authorList>
    </citation>
    <scope>NUCLEOTIDE SEQUENCE [LARGE SCALE GENOMIC DNA]</scope>
    <source>
        <strain evidence="2 3">DSM 44343</strain>
    </source>
</reference>
<dbReference type="InterPro" id="IPR046096">
    <property type="entry name" value="DUF6114"/>
</dbReference>
<keyword evidence="1" id="KW-0472">Membrane</keyword>
<keyword evidence="1" id="KW-0812">Transmembrane</keyword>
<feature type="transmembrane region" description="Helical" evidence="1">
    <location>
        <begin position="89"/>
        <end position="122"/>
    </location>
</feature>
<name>A0A495JXW7_WILMA</name>
<keyword evidence="1" id="KW-1133">Transmembrane helix</keyword>
<dbReference type="Proteomes" id="UP000274762">
    <property type="component" value="Unassembled WGS sequence"/>
</dbReference>
<evidence type="ECO:0000256" key="1">
    <source>
        <dbReference type="SAM" id="Phobius"/>
    </source>
</evidence>
<feature type="transmembrane region" description="Helical" evidence="1">
    <location>
        <begin position="21"/>
        <end position="41"/>
    </location>
</feature>
<dbReference type="EMBL" id="RBKV01000001">
    <property type="protein sequence ID" value="RKR93325.1"/>
    <property type="molecule type" value="Genomic_DNA"/>
</dbReference>
<comment type="caution">
    <text evidence="2">The sequence shown here is derived from an EMBL/GenBank/DDBJ whole genome shotgun (WGS) entry which is preliminary data.</text>
</comment>